<dbReference type="SUPFAM" id="SSF48452">
    <property type="entry name" value="TPR-like"/>
    <property type="match status" value="1"/>
</dbReference>
<feature type="compositionally biased region" description="Basic and acidic residues" evidence="2">
    <location>
        <begin position="413"/>
        <end position="431"/>
    </location>
</feature>
<feature type="region of interest" description="Disordered" evidence="2">
    <location>
        <begin position="404"/>
        <end position="441"/>
    </location>
</feature>
<dbReference type="Gene3D" id="1.25.40.10">
    <property type="entry name" value="Tetratricopeptide repeat domain"/>
    <property type="match status" value="1"/>
</dbReference>
<dbReference type="PANTHER" id="PTHR44200:SF1">
    <property type="entry name" value="DNAJ HOMOLOG SUBFAMILY C MEMBER 7"/>
    <property type="match status" value="1"/>
</dbReference>
<feature type="region of interest" description="Disordered" evidence="2">
    <location>
        <begin position="352"/>
        <end position="386"/>
    </location>
</feature>
<feature type="region of interest" description="Disordered" evidence="2">
    <location>
        <begin position="1"/>
        <end position="52"/>
    </location>
</feature>
<feature type="coiled-coil region" evidence="1">
    <location>
        <begin position="138"/>
        <end position="200"/>
    </location>
</feature>
<dbReference type="SMART" id="SM00028">
    <property type="entry name" value="TPR"/>
    <property type="match status" value="2"/>
</dbReference>
<dbReference type="PRINTS" id="PR00625">
    <property type="entry name" value="JDOMAIN"/>
</dbReference>
<dbReference type="InterPro" id="IPR019734">
    <property type="entry name" value="TPR_rpt"/>
</dbReference>
<dbReference type="EMBL" id="JALJOT010000005">
    <property type="protein sequence ID" value="KAK9915352.1"/>
    <property type="molecule type" value="Genomic_DNA"/>
</dbReference>
<accession>A0ABR2YU13</accession>
<sequence>MQTTPDKENLHAGSSPDEAGTEVTLPAESPQSGRGRQSEAATSRKAKGADSLQVRDLLRASVRQAASTAIQKQSPQKSTVLWSLLRTSLKQQGEALLDLQSVKAAAKEAHREVRAREKVAAEQMQKAQTIARDARTYVKRQAAAYEQHKAQLAKKMEEVHDREKEVREQLEAQRGEVEEAAEARAKAAQAQAALSEVLAARRGAREALGEMAAQNARLVVGYCAKKAELKRLQEGLAAERARWEARLERLESGLYTGASGRSGKAYLSAQDPGTPASSGNKGSAKSLKRLGEDQESAWRSERARMQRDKAALQRECKGLLERLREYESAGGQQGDDEDANMEAPVLEGRVLDFGASPAPHRGSRSSQASAAAHQQPRDSAPNEDQQARISEIEAQIQRLTAENARLEQQQAEAEARSTAAERRRQVEEHKQAGNAHFQRGRHGEAVEAYTAALVLAQPDQAQLKAVLHCNRAAALHAMRRHMDAIADCYAAEAHDPGYIRVLQRRADIYSAIGDHHSAMHELTLLVGKGVPDATARLSAAERSSKLETEPNHYAVLGVPSTATAADIRQAFRQLALKYHPDKAVTPGQKAASDKLFKLVSSANTVLADKDQRRMFDLTMLRRQMHVRSRPVF</sequence>
<dbReference type="PANTHER" id="PTHR44200">
    <property type="entry name" value="DNAJ HOMOLOG SUBFAMILY C MEMBER 7"/>
    <property type="match status" value="1"/>
</dbReference>
<dbReference type="Pfam" id="PF00226">
    <property type="entry name" value="DnaJ"/>
    <property type="match status" value="1"/>
</dbReference>
<comment type="caution">
    <text evidence="4">The sequence shown here is derived from an EMBL/GenBank/DDBJ whole genome shotgun (WGS) entry which is preliminary data.</text>
</comment>
<proteinExistence type="predicted"/>
<dbReference type="SUPFAM" id="SSF46565">
    <property type="entry name" value="Chaperone J-domain"/>
    <property type="match status" value="1"/>
</dbReference>
<gene>
    <name evidence="4" type="ORF">WJX75_007937</name>
</gene>
<dbReference type="Proteomes" id="UP001491310">
    <property type="component" value="Unassembled WGS sequence"/>
</dbReference>
<dbReference type="InterPro" id="IPR011990">
    <property type="entry name" value="TPR-like_helical_dom_sf"/>
</dbReference>
<dbReference type="InterPro" id="IPR036869">
    <property type="entry name" value="J_dom_sf"/>
</dbReference>
<organism evidence="4 5">
    <name type="scientific">Coccomyxa subellipsoidea</name>
    <dbReference type="NCBI Taxonomy" id="248742"/>
    <lineage>
        <taxon>Eukaryota</taxon>
        <taxon>Viridiplantae</taxon>
        <taxon>Chlorophyta</taxon>
        <taxon>core chlorophytes</taxon>
        <taxon>Trebouxiophyceae</taxon>
        <taxon>Trebouxiophyceae incertae sedis</taxon>
        <taxon>Coccomyxaceae</taxon>
        <taxon>Coccomyxa</taxon>
    </lineage>
</organism>
<feature type="compositionally biased region" description="Basic and acidic residues" evidence="2">
    <location>
        <begin position="1"/>
        <end position="10"/>
    </location>
</feature>
<feature type="domain" description="J" evidence="3">
    <location>
        <begin position="551"/>
        <end position="619"/>
    </location>
</feature>
<evidence type="ECO:0000313" key="5">
    <source>
        <dbReference type="Proteomes" id="UP001491310"/>
    </source>
</evidence>
<dbReference type="Gene3D" id="1.10.287.110">
    <property type="entry name" value="DnaJ domain"/>
    <property type="match status" value="1"/>
</dbReference>
<feature type="compositionally biased region" description="Basic and acidic residues" evidence="2">
    <location>
        <begin position="289"/>
        <end position="310"/>
    </location>
</feature>
<dbReference type="InterPro" id="IPR001623">
    <property type="entry name" value="DnaJ_domain"/>
</dbReference>
<feature type="compositionally biased region" description="Polar residues" evidence="2">
    <location>
        <begin position="29"/>
        <end position="41"/>
    </location>
</feature>
<reference evidence="4 5" key="1">
    <citation type="journal article" date="2024" name="Nat. Commun.">
        <title>Phylogenomics reveals the evolutionary origins of lichenization in chlorophyte algae.</title>
        <authorList>
            <person name="Puginier C."/>
            <person name="Libourel C."/>
            <person name="Otte J."/>
            <person name="Skaloud P."/>
            <person name="Haon M."/>
            <person name="Grisel S."/>
            <person name="Petersen M."/>
            <person name="Berrin J.G."/>
            <person name="Delaux P.M."/>
            <person name="Dal Grande F."/>
            <person name="Keller J."/>
        </authorList>
    </citation>
    <scope>NUCLEOTIDE SEQUENCE [LARGE SCALE GENOMIC DNA]</scope>
    <source>
        <strain evidence="4 5">SAG 216-7</strain>
    </source>
</reference>
<evidence type="ECO:0000256" key="1">
    <source>
        <dbReference type="SAM" id="Coils"/>
    </source>
</evidence>
<evidence type="ECO:0000256" key="2">
    <source>
        <dbReference type="SAM" id="MobiDB-lite"/>
    </source>
</evidence>
<dbReference type="CDD" id="cd06257">
    <property type="entry name" value="DnaJ"/>
    <property type="match status" value="1"/>
</dbReference>
<feature type="compositionally biased region" description="Low complexity" evidence="2">
    <location>
        <begin position="364"/>
        <end position="374"/>
    </location>
</feature>
<keyword evidence="5" id="KW-1185">Reference proteome</keyword>
<feature type="coiled-coil region" evidence="1">
    <location>
        <begin position="226"/>
        <end position="253"/>
    </location>
</feature>
<evidence type="ECO:0000313" key="4">
    <source>
        <dbReference type="EMBL" id="KAK9915352.1"/>
    </source>
</evidence>
<keyword evidence="1" id="KW-0175">Coiled coil</keyword>
<dbReference type="InterPro" id="IPR052758">
    <property type="entry name" value="SRC_co-chaperone"/>
</dbReference>
<dbReference type="SMART" id="SM00271">
    <property type="entry name" value="DnaJ"/>
    <property type="match status" value="1"/>
</dbReference>
<dbReference type="PROSITE" id="PS50076">
    <property type="entry name" value="DNAJ_2"/>
    <property type="match status" value="1"/>
</dbReference>
<protein>
    <recommendedName>
        <fullName evidence="3">J domain-containing protein</fullName>
    </recommendedName>
</protein>
<name>A0ABR2YU13_9CHLO</name>
<evidence type="ECO:0000259" key="3">
    <source>
        <dbReference type="PROSITE" id="PS50076"/>
    </source>
</evidence>
<feature type="region of interest" description="Disordered" evidence="2">
    <location>
        <begin position="264"/>
        <end position="310"/>
    </location>
</feature>